<organism evidence="2 3">
    <name type="scientific">Echria macrotheca</name>
    <dbReference type="NCBI Taxonomy" id="438768"/>
    <lineage>
        <taxon>Eukaryota</taxon>
        <taxon>Fungi</taxon>
        <taxon>Dikarya</taxon>
        <taxon>Ascomycota</taxon>
        <taxon>Pezizomycotina</taxon>
        <taxon>Sordariomycetes</taxon>
        <taxon>Sordariomycetidae</taxon>
        <taxon>Sordariales</taxon>
        <taxon>Schizotheciaceae</taxon>
        <taxon>Echria</taxon>
    </lineage>
</organism>
<feature type="transmembrane region" description="Helical" evidence="1">
    <location>
        <begin position="31"/>
        <end position="51"/>
    </location>
</feature>
<dbReference type="Proteomes" id="UP001239445">
    <property type="component" value="Unassembled WGS sequence"/>
</dbReference>
<accession>A0AAJ0F226</accession>
<gene>
    <name evidence="2" type="ORF">QBC47DRAFT_78043</name>
</gene>
<comment type="caution">
    <text evidence="2">The sequence shown here is derived from an EMBL/GenBank/DDBJ whole genome shotgun (WGS) entry which is preliminary data.</text>
</comment>
<keyword evidence="1" id="KW-0812">Transmembrane</keyword>
<feature type="non-terminal residue" evidence="2">
    <location>
        <position position="1"/>
    </location>
</feature>
<evidence type="ECO:0000313" key="2">
    <source>
        <dbReference type="EMBL" id="KAK1751871.1"/>
    </source>
</evidence>
<keyword evidence="1" id="KW-0472">Membrane</keyword>
<dbReference type="EMBL" id="MU839841">
    <property type="protein sequence ID" value="KAK1751871.1"/>
    <property type="molecule type" value="Genomic_DNA"/>
</dbReference>
<keyword evidence="3" id="KW-1185">Reference proteome</keyword>
<dbReference type="AlphaFoldDB" id="A0AAJ0F226"/>
<sequence>VAFPPSHYRSIGLHYSRPVPLASRPLPHTPLLHLAFPFILGLSLILALVSIDPPIDNRGRLRPKVLRLRVYRMHRCRSAARSLCVASLSVSSLSVASPCVASFCVALCIGRLIRTLITTAEGILGRLLLRLLFPLRALSPAHPRQMGLYRCLFPTRARACEDRLAPQPRARLFRRLGIAELDIRGAYGVSLEVLPVLDIDDLAHEVAMAFRGVRLENSLDVGSVLLLAVLSALPARKVLDYNVQRTSRRSFLRVRLGRLEIRHVGRGRVGRKLDECSEVRSQLYSHDGREHVQLRGST</sequence>
<protein>
    <submittedName>
        <fullName evidence="2">Uncharacterized protein</fullName>
    </submittedName>
</protein>
<reference evidence="2" key="1">
    <citation type="submission" date="2023-06" db="EMBL/GenBank/DDBJ databases">
        <title>Genome-scale phylogeny and comparative genomics of the fungal order Sordariales.</title>
        <authorList>
            <consortium name="Lawrence Berkeley National Laboratory"/>
            <person name="Hensen N."/>
            <person name="Bonometti L."/>
            <person name="Westerberg I."/>
            <person name="Brannstrom I.O."/>
            <person name="Guillou S."/>
            <person name="Cros-Aarteil S."/>
            <person name="Calhoun S."/>
            <person name="Haridas S."/>
            <person name="Kuo A."/>
            <person name="Mondo S."/>
            <person name="Pangilinan J."/>
            <person name="Riley R."/>
            <person name="Labutti K."/>
            <person name="Andreopoulos B."/>
            <person name="Lipzen A."/>
            <person name="Chen C."/>
            <person name="Yanf M."/>
            <person name="Daum C."/>
            <person name="Ng V."/>
            <person name="Clum A."/>
            <person name="Steindorff A."/>
            <person name="Ohm R."/>
            <person name="Martin F."/>
            <person name="Silar P."/>
            <person name="Natvig D."/>
            <person name="Lalanne C."/>
            <person name="Gautier V."/>
            <person name="Ament-Velasquez S.L."/>
            <person name="Kruys A."/>
            <person name="Hutchinson M.I."/>
            <person name="Powell A.J."/>
            <person name="Barry K."/>
            <person name="Miller A.N."/>
            <person name="Grigoriev I.V."/>
            <person name="Debuchy R."/>
            <person name="Gladieux P."/>
            <person name="Thoren M.H."/>
            <person name="Johannesson H."/>
        </authorList>
    </citation>
    <scope>NUCLEOTIDE SEQUENCE</scope>
    <source>
        <strain evidence="2">PSN4</strain>
    </source>
</reference>
<proteinExistence type="predicted"/>
<keyword evidence="1" id="KW-1133">Transmembrane helix</keyword>
<name>A0AAJ0F226_9PEZI</name>
<evidence type="ECO:0000313" key="3">
    <source>
        <dbReference type="Proteomes" id="UP001239445"/>
    </source>
</evidence>
<evidence type="ECO:0000256" key="1">
    <source>
        <dbReference type="SAM" id="Phobius"/>
    </source>
</evidence>